<proteinExistence type="predicted"/>
<organism evidence="1 2">
    <name type="scientific">Halanaerobacter jeridensis</name>
    <dbReference type="NCBI Taxonomy" id="706427"/>
    <lineage>
        <taxon>Bacteria</taxon>
        <taxon>Bacillati</taxon>
        <taxon>Bacillota</taxon>
        <taxon>Clostridia</taxon>
        <taxon>Halanaerobiales</taxon>
        <taxon>Halobacteroidaceae</taxon>
        <taxon>Halanaerobacter</taxon>
    </lineage>
</organism>
<protein>
    <submittedName>
        <fullName evidence="1">ABC-type Fe3+-citrate transport system substrate-binding protein</fullName>
    </submittedName>
</protein>
<dbReference type="Proteomes" id="UP000774000">
    <property type="component" value="Unassembled WGS sequence"/>
</dbReference>
<dbReference type="AlphaFoldDB" id="A0A939BS48"/>
<dbReference type="PROSITE" id="PS51257">
    <property type="entry name" value="PROKAR_LIPOPROTEIN"/>
    <property type="match status" value="1"/>
</dbReference>
<comment type="caution">
    <text evidence="1">The sequence shown here is derived from an EMBL/GenBank/DDBJ whole genome shotgun (WGS) entry which is preliminary data.</text>
</comment>
<reference evidence="1" key="1">
    <citation type="submission" date="2021-01" db="EMBL/GenBank/DDBJ databases">
        <title>Genomic Encyclopedia of Type Strains, Phase IV (KMG-IV): sequencing the most valuable type-strain genomes for metagenomic binning, comparative biology and taxonomic classification.</title>
        <authorList>
            <person name="Goeker M."/>
        </authorList>
    </citation>
    <scope>NUCLEOTIDE SEQUENCE</scope>
    <source>
        <strain evidence="1">DSM 23230</strain>
    </source>
</reference>
<gene>
    <name evidence="1" type="ORF">JOC47_001597</name>
</gene>
<accession>A0A939BS48</accession>
<sequence length="40" mass="4297">MKNNKIWIVSVILLLLFSVVGCSDDGQGQGKYSVSGIVLD</sequence>
<evidence type="ECO:0000313" key="2">
    <source>
        <dbReference type="Proteomes" id="UP000774000"/>
    </source>
</evidence>
<evidence type="ECO:0000313" key="1">
    <source>
        <dbReference type="EMBL" id="MBM7556746.1"/>
    </source>
</evidence>
<name>A0A939BS48_9FIRM</name>
<dbReference type="RefSeq" id="WP_275579392.1">
    <property type="nucleotide sequence ID" value="NZ_JAFBDQ010000006.1"/>
</dbReference>
<dbReference type="EMBL" id="JAFBDQ010000006">
    <property type="protein sequence ID" value="MBM7556746.1"/>
    <property type="molecule type" value="Genomic_DNA"/>
</dbReference>
<keyword evidence="2" id="KW-1185">Reference proteome</keyword>